<dbReference type="RefSeq" id="XP_029222614.1">
    <property type="nucleotide sequence ID" value="XM_029359701.1"/>
</dbReference>
<evidence type="ECO:0000313" key="3">
    <source>
        <dbReference type="Proteomes" id="UP000224006"/>
    </source>
</evidence>
<protein>
    <submittedName>
        <fullName evidence="2">Uncharacterized protein</fullName>
    </submittedName>
</protein>
<dbReference type="KEGG" id="bbes:BESB_009470"/>
<dbReference type="Proteomes" id="UP000224006">
    <property type="component" value="Chromosome I"/>
</dbReference>
<feature type="compositionally biased region" description="Basic and acidic residues" evidence="1">
    <location>
        <begin position="234"/>
        <end position="245"/>
    </location>
</feature>
<accession>A0A2A9MKS9</accession>
<sequence length="278" mass="30661">MTKAARHTAFLVSRFVSFRFFKVSRSCVLLFSREPAKPAGRTAIFFSPFLSTQRQPPISTNPTVRHARRTVTPEELLTKYYSVSHAVFGYLCRAFSRCVGSPPGLGPSPQMLFLVLSSCLHYSVRFFGTGAAPPGLSSDIGEVSYMGDCSRPTSQFHSTHSMKPMQTAATSASDAAAADCVDTGEKRAHETRHARHCSGFFVPRVCPFNSADCRRLRGYTRVWQTLRLAVRVERRGPGDRRRADKTGTQTAGAEATAKHDGCARRSRHHAPANFQDDG</sequence>
<dbReference type="AlphaFoldDB" id="A0A2A9MKS9"/>
<evidence type="ECO:0000313" key="2">
    <source>
        <dbReference type="EMBL" id="PFH38605.1"/>
    </source>
</evidence>
<feature type="compositionally biased region" description="Low complexity" evidence="1">
    <location>
        <begin position="246"/>
        <end position="255"/>
    </location>
</feature>
<gene>
    <name evidence="2" type="ORF">BESB_009470</name>
</gene>
<comment type="caution">
    <text evidence="2">The sequence shown here is derived from an EMBL/GenBank/DDBJ whole genome shotgun (WGS) entry which is preliminary data.</text>
</comment>
<organism evidence="2 3">
    <name type="scientific">Besnoitia besnoiti</name>
    <name type="common">Apicomplexan protozoan</name>
    <dbReference type="NCBI Taxonomy" id="94643"/>
    <lineage>
        <taxon>Eukaryota</taxon>
        <taxon>Sar</taxon>
        <taxon>Alveolata</taxon>
        <taxon>Apicomplexa</taxon>
        <taxon>Conoidasida</taxon>
        <taxon>Coccidia</taxon>
        <taxon>Eucoccidiorida</taxon>
        <taxon>Eimeriorina</taxon>
        <taxon>Sarcocystidae</taxon>
        <taxon>Besnoitia</taxon>
    </lineage>
</organism>
<dbReference type="EMBL" id="NWUJ01000001">
    <property type="protein sequence ID" value="PFH38605.1"/>
    <property type="molecule type" value="Genomic_DNA"/>
</dbReference>
<proteinExistence type="predicted"/>
<keyword evidence="3" id="KW-1185">Reference proteome</keyword>
<dbReference type="VEuPathDB" id="ToxoDB:BESB_009470"/>
<name>A0A2A9MKS9_BESBE</name>
<dbReference type="GeneID" id="40306009"/>
<reference evidence="2 3" key="1">
    <citation type="submission" date="2017-09" db="EMBL/GenBank/DDBJ databases">
        <title>Genome sequencing of Besnoitia besnoiti strain Bb-Ger1.</title>
        <authorList>
            <person name="Schares G."/>
            <person name="Venepally P."/>
            <person name="Lorenzi H.A."/>
        </authorList>
    </citation>
    <scope>NUCLEOTIDE SEQUENCE [LARGE SCALE GENOMIC DNA]</scope>
    <source>
        <strain evidence="2 3">Bb-Ger1</strain>
    </source>
</reference>
<feature type="region of interest" description="Disordered" evidence="1">
    <location>
        <begin position="234"/>
        <end position="278"/>
    </location>
</feature>
<evidence type="ECO:0000256" key="1">
    <source>
        <dbReference type="SAM" id="MobiDB-lite"/>
    </source>
</evidence>